<dbReference type="GeneTree" id="ENSGT00940000153217"/>
<feature type="domain" description="Protein-arginine deiminase (PAD) central" evidence="9">
    <location>
        <begin position="44"/>
        <end position="196"/>
    </location>
</feature>
<dbReference type="GO" id="GO:0005634">
    <property type="term" value="C:nucleus"/>
    <property type="evidence" value="ECO:0007669"/>
    <property type="project" value="TreeGrafter"/>
</dbReference>
<dbReference type="GO" id="GO:0005509">
    <property type="term" value="F:calcium ion binding"/>
    <property type="evidence" value="ECO:0007669"/>
    <property type="project" value="InterPro"/>
</dbReference>
<comment type="similarity">
    <text evidence="2">Belongs to the protein arginine deiminase family.</text>
</comment>
<dbReference type="GO" id="GO:0004668">
    <property type="term" value="F:protein-arginine deiminase activity"/>
    <property type="evidence" value="ECO:0007669"/>
    <property type="project" value="UniProtKB-EC"/>
</dbReference>
<evidence type="ECO:0000256" key="2">
    <source>
        <dbReference type="ARBA" id="ARBA00008166"/>
    </source>
</evidence>
<dbReference type="Gene3D" id="2.60.40.1700">
    <property type="entry name" value="Protein-arginine deiminase, central domain"/>
    <property type="match status" value="1"/>
</dbReference>
<dbReference type="InterPro" id="IPR013530">
    <property type="entry name" value="PAD_C"/>
</dbReference>
<dbReference type="FunFam" id="2.60.40.1700:FF:000001">
    <property type="entry name" value="Protein-arginine deiminase type-2"/>
    <property type="match status" value="1"/>
</dbReference>
<dbReference type="InterPro" id="IPR036556">
    <property type="entry name" value="PAD_central_sf"/>
</dbReference>
<dbReference type="Ensembl" id="ENSATET00000055685.2">
    <property type="protein sequence ID" value="ENSATEP00000054834.1"/>
    <property type="gene ID" value="ENSATEG00000025139.3"/>
</dbReference>
<gene>
    <name evidence="10" type="primary">PADI2</name>
</gene>
<reference evidence="10" key="2">
    <citation type="submission" date="2025-08" db="UniProtKB">
        <authorList>
            <consortium name="Ensembl"/>
        </authorList>
    </citation>
    <scope>IDENTIFICATION</scope>
</reference>
<feature type="domain" description="Protein-arginine deiminase C-terminal" evidence="8">
    <location>
        <begin position="207"/>
        <end position="578"/>
    </location>
</feature>
<dbReference type="FunFam" id="3.75.10.10:FF:000003">
    <property type="entry name" value="Protein-arginine deiminase type-2"/>
    <property type="match status" value="1"/>
</dbReference>
<evidence type="ECO:0000259" key="8">
    <source>
        <dbReference type="Pfam" id="PF03068"/>
    </source>
</evidence>
<keyword evidence="6" id="KW-0106">Calcium</keyword>
<dbReference type="InterPro" id="IPR004303">
    <property type="entry name" value="PAD"/>
</dbReference>
<evidence type="ECO:0000256" key="1">
    <source>
        <dbReference type="ARBA" id="ARBA00004496"/>
    </source>
</evidence>
<evidence type="ECO:0000256" key="6">
    <source>
        <dbReference type="ARBA" id="ARBA00022837"/>
    </source>
</evidence>
<reference evidence="10" key="3">
    <citation type="submission" date="2025-09" db="UniProtKB">
        <authorList>
            <consortium name="Ensembl"/>
        </authorList>
    </citation>
    <scope>IDENTIFICATION</scope>
</reference>
<dbReference type="Gene3D" id="3.75.10.10">
    <property type="entry name" value="L-arginine/glycine Amidinotransferase, Chain A"/>
    <property type="match status" value="1"/>
</dbReference>
<dbReference type="SUPFAM" id="SSF55909">
    <property type="entry name" value="Pentein"/>
    <property type="match status" value="1"/>
</dbReference>
<protein>
    <recommendedName>
        <fullName evidence="3">protein-arginine deiminase</fullName>
        <ecNumber evidence="3">3.5.3.15</ecNumber>
    </recommendedName>
</protein>
<dbReference type="PANTHER" id="PTHR10837">
    <property type="entry name" value="PEPTIDYLARGININE DEIMINASE"/>
    <property type="match status" value="1"/>
</dbReference>
<dbReference type="Pfam" id="PF08527">
    <property type="entry name" value="PAD_M"/>
    <property type="match status" value="1"/>
</dbReference>
<evidence type="ECO:0000256" key="5">
    <source>
        <dbReference type="ARBA" id="ARBA00022801"/>
    </source>
</evidence>
<keyword evidence="11" id="KW-1185">Reference proteome</keyword>
<evidence type="ECO:0000256" key="3">
    <source>
        <dbReference type="ARBA" id="ARBA00012200"/>
    </source>
</evidence>
<dbReference type="EC" id="3.5.3.15" evidence="3"/>
<evidence type="ECO:0000256" key="4">
    <source>
        <dbReference type="ARBA" id="ARBA00022490"/>
    </source>
</evidence>
<organism evidence="10 11">
    <name type="scientific">Anabas testudineus</name>
    <name type="common">Climbing perch</name>
    <name type="synonym">Anthias testudineus</name>
    <dbReference type="NCBI Taxonomy" id="64144"/>
    <lineage>
        <taxon>Eukaryota</taxon>
        <taxon>Metazoa</taxon>
        <taxon>Chordata</taxon>
        <taxon>Craniata</taxon>
        <taxon>Vertebrata</taxon>
        <taxon>Euteleostomi</taxon>
        <taxon>Actinopterygii</taxon>
        <taxon>Neopterygii</taxon>
        <taxon>Teleostei</taxon>
        <taxon>Neoteleostei</taxon>
        <taxon>Acanthomorphata</taxon>
        <taxon>Anabantaria</taxon>
        <taxon>Anabantiformes</taxon>
        <taxon>Anabantoidei</taxon>
        <taxon>Anabantidae</taxon>
        <taxon>Anabas</taxon>
    </lineage>
</organism>
<proteinExistence type="inferred from homology"/>
<accession>A0A7N6AYI9</accession>
<dbReference type="PANTHER" id="PTHR10837:SF8">
    <property type="entry name" value="PROTEIN-ARGININE DEIMINASE"/>
    <property type="match status" value="1"/>
</dbReference>
<dbReference type="AlphaFoldDB" id="A0A7N6AYI9"/>
<evidence type="ECO:0000313" key="10">
    <source>
        <dbReference type="Ensembl" id="ENSATEP00000054834.1"/>
    </source>
</evidence>
<dbReference type="InterPro" id="IPR013733">
    <property type="entry name" value="Prot_Arg_deaminase_cen_dom"/>
</dbReference>
<sequence length="581" mass="65988">MDFHINLSFLKCEQPCQSSRHTVTGATICNAKALSEKLNVCHTEISLDVDADRDGIVEKNNPNKGSWKWGPKGHGAILLVNCDSERTYWKKPDTEQDYISNVSDLKDMSAMVLRTRGPAKLPQGYKLTLHISQGDAESVRVFRSRSDHPLVLSSEVLSEEVPYFGGEAEMKFYVEGLRFPDKGFDGLITINLSLLEPISEGLPETPIFTDKVVFKVAPWIMTPNTLNPVEVFVCSTEDNYQFLKGMRNLVDKSGYKLKICYKYENRGDRWMQDEVEFGYIDSPHHRFPVVLDSPRDGRLQDFPYNELLGPDFGYVTRVAQRKDVSSLDSFGNLEVSPPVTVRGKHYPLGRIIIGVAFPTFLYDFLWAQKVQEPIALFSDWLIVGHVDEFMTFVPAPDRKGFRLLLASPDAAYKLFRGLQNEGHGEAKLFDGLEDEQQLTLNELLDDDSLQTENNYVQSCIDWNRDVLKRELGLDEGDIIDLPILFKLEEDEGNQYRAVAYYPDMVNMIVLGKNLGIPKPFGPKVNGRCALEAEMCSLLEGLGLSCTFIDDFASYHKLLGEVHCGSNVRREPFDFKWWNLEM</sequence>
<dbReference type="Proteomes" id="UP000265040">
    <property type="component" value="Chromosome 5"/>
</dbReference>
<reference evidence="10" key="1">
    <citation type="submission" date="2021-04" db="EMBL/GenBank/DDBJ databases">
        <authorList>
            <consortium name="Wellcome Sanger Institute Data Sharing"/>
        </authorList>
    </citation>
    <scope>NUCLEOTIDE SEQUENCE [LARGE SCALE GENOMIC DNA]</scope>
</reference>
<comment type="catalytic activity">
    <reaction evidence="7">
        <text>L-arginyl-[protein] + H2O = L-citrullyl-[protein] + NH4(+)</text>
        <dbReference type="Rhea" id="RHEA:18089"/>
        <dbReference type="Rhea" id="RHEA-COMP:10532"/>
        <dbReference type="Rhea" id="RHEA-COMP:10588"/>
        <dbReference type="ChEBI" id="CHEBI:15377"/>
        <dbReference type="ChEBI" id="CHEBI:28938"/>
        <dbReference type="ChEBI" id="CHEBI:29965"/>
        <dbReference type="ChEBI" id="CHEBI:83397"/>
        <dbReference type="EC" id="3.5.3.15"/>
    </reaction>
</comment>
<evidence type="ECO:0000313" key="11">
    <source>
        <dbReference type="Proteomes" id="UP000265040"/>
    </source>
</evidence>
<evidence type="ECO:0000259" key="9">
    <source>
        <dbReference type="Pfam" id="PF08527"/>
    </source>
</evidence>
<dbReference type="GO" id="GO:0005737">
    <property type="term" value="C:cytoplasm"/>
    <property type="evidence" value="ECO:0007669"/>
    <property type="project" value="UniProtKB-SubCell"/>
</dbReference>
<comment type="subcellular location">
    <subcellularLocation>
        <location evidence="1">Cytoplasm</location>
    </subcellularLocation>
</comment>
<keyword evidence="5" id="KW-0378">Hydrolase</keyword>
<name>A0A7N6AYI9_ANATE</name>
<dbReference type="SUPFAM" id="SSF110083">
    <property type="entry name" value="Peptidylarginine deiminase Pad4, middle domain"/>
    <property type="match status" value="1"/>
</dbReference>
<evidence type="ECO:0000256" key="7">
    <source>
        <dbReference type="ARBA" id="ARBA00048487"/>
    </source>
</evidence>
<dbReference type="Pfam" id="PF03068">
    <property type="entry name" value="PAD"/>
    <property type="match status" value="1"/>
</dbReference>
<keyword evidence="4" id="KW-0963">Cytoplasm</keyword>